<reference evidence="1" key="1">
    <citation type="journal article" date="2020" name="mSystems">
        <title>Genome- and Community-Level Interaction Insights into Carbon Utilization and Element Cycling Functions of Hydrothermarchaeota in Hydrothermal Sediment.</title>
        <authorList>
            <person name="Zhou Z."/>
            <person name="Liu Y."/>
            <person name="Xu W."/>
            <person name="Pan J."/>
            <person name="Luo Z.H."/>
            <person name="Li M."/>
        </authorList>
    </citation>
    <scope>NUCLEOTIDE SEQUENCE [LARGE SCALE GENOMIC DNA]</scope>
    <source>
        <strain evidence="1">SpSt-1071</strain>
    </source>
</reference>
<sequence length="265" mass="30239">MRYYEWLNRHEQPELLRAVERAAEDMSPAEAAAFIRAHRPRGEEESWQAALFWEEHRPLLLLALLGRSGPVVQVERELGLGAGMLYHLLKDWGVVFMVLPARATLEGPSGRFYEGVVEWDGSTYRARVRGQVVPARWVGRFRLLDEPDLLPARYALEAARLAYPWRAWTRTPLMLELRLLARELGLPARDEAVSERVLRHVFGDHAVELALARLNPCGCALYDPLEGCLLERGREAEGPCEDRIALETSWPVPPSRKPHGQEERP</sequence>
<name>A0A7C5RE77_9DEIN</name>
<dbReference type="EMBL" id="DRXE01000106">
    <property type="protein sequence ID" value="HHM67659.1"/>
    <property type="molecule type" value="Genomic_DNA"/>
</dbReference>
<evidence type="ECO:0000313" key="1">
    <source>
        <dbReference type="EMBL" id="HHM67659.1"/>
    </source>
</evidence>
<dbReference type="AlphaFoldDB" id="A0A7C5RE77"/>
<comment type="caution">
    <text evidence="1">The sequence shown here is derived from an EMBL/GenBank/DDBJ whole genome shotgun (WGS) entry which is preliminary data.</text>
</comment>
<organism evidence="1">
    <name type="scientific">Thermus caliditerrae</name>
    <dbReference type="NCBI Taxonomy" id="1330700"/>
    <lineage>
        <taxon>Bacteria</taxon>
        <taxon>Thermotogati</taxon>
        <taxon>Deinococcota</taxon>
        <taxon>Deinococci</taxon>
        <taxon>Thermales</taxon>
        <taxon>Thermaceae</taxon>
        <taxon>Thermus</taxon>
    </lineage>
</organism>
<accession>A0A7C5RE77</accession>
<protein>
    <submittedName>
        <fullName evidence="1">Uncharacterized protein</fullName>
    </submittedName>
</protein>
<gene>
    <name evidence="1" type="ORF">ENM28_02875</name>
</gene>
<proteinExistence type="predicted"/>